<dbReference type="InterPro" id="IPR051956">
    <property type="entry name" value="eIF2B_epsilon"/>
</dbReference>
<dbReference type="Proteomes" id="UP001454036">
    <property type="component" value="Unassembled WGS sequence"/>
</dbReference>
<protein>
    <recommendedName>
        <fullName evidence="6">Translation initiation factor eIF2B subunit epsilon</fullName>
    </recommendedName>
    <alternativeName>
        <fullName evidence="7">eIF2B GDP-GTP exchange factor subunit epsilon</fullName>
    </alternativeName>
</protein>
<evidence type="ECO:0000256" key="5">
    <source>
        <dbReference type="ARBA" id="ARBA00022917"/>
    </source>
</evidence>
<organism evidence="10 11">
    <name type="scientific">Lithospermum erythrorhizon</name>
    <name type="common">Purple gromwell</name>
    <name type="synonym">Lithospermum officinale var. erythrorhizon</name>
    <dbReference type="NCBI Taxonomy" id="34254"/>
    <lineage>
        <taxon>Eukaryota</taxon>
        <taxon>Viridiplantae</taxon>
        <taxon>Streptophyta</taxon>
        <taxon>Embryophyta</taxon>
        <taxon>Tracheophyta</taxon>
        <taxon>Spermatophyta</taxon>
        <taxon>Magnoliopsida</taxon>
        <taxon>eudicotyledons</taxon>
        <taxon>Gunneridae</taxon>
        <taxon>Pentapetalae</taxon>
        <taxon>asterids</taxon>
        <taxon>lamiids</taxon>
        <taxon>Boraginales</taxon>
        <taxon>Boraginaceae</taxon>
        <taxon>Boraginoideae</taxon>
        <taxon>Lithospermeae</taxon>
        <taxon>Lithospermum</taxon>
    </lineage>
</organism>
<proteinExistence type="inferred from homology"/>
<evidence type="ECO:0000313" key="11">
    <source>
        <dbReference type="Proteomes" id="UP001454036"/>
    </source>
</evidence>
<dbReference type="InterPro" id="IPR011004">
    <property type="entry name" value="Trimer_LpxA-like_sf"/>
</dbReference>
<dbReference type="CDD" id="cd11558">
    <property type="entry name" value="W2_eIF2B_epsilon"/>
    <property type="match status" value="1"/>
</dbReference>
<dbReference type="InterPro" id="IPR005835">
    <property type="entry name" value="NTP_transferase_dom"/>
</dbReference>
<evidence type="ECO:0000259" key="9">
    <source>
        <dbReference type="PROSITE" id="PS51363"/>
    </source>
</evidence>
<dbReference type="SUPFAM" id="SSF53448">
    <property type="entry name" value="Nucleotide-diphospho-sugar transferases"/>
    <property type="match status" value="1"/>
</dbReference>
<dbReference type="CDD" id="cd04197">
    <property type="entry name" value="eIF-2B_epsilon_N"/>
    <property type="match status" value="1"/>
</dbReference>
<dbReference type="PANTHER" id="PTHR45887">
    <property type="entry name" value="TRANSLATION INITIATION FACTOR EIF-2B SUBUNIT EPSILON"/>
    <property type="match status" value="1"/>
</dbReference>
<dbReference type="InterPro" id="IPR003307">
    <property type="entry name" value="W2_domain"/>
</dbReference>
<dbReference type="GO" id="GO:0003743">
    <property type="term" value="F:translation initiation factor activity"/>
    <property type="evidence" value="ECO:0007669"/>
    <property type="project" value="UniProtKB-KW"/>
</dbReference>
<dbReference type="FunFam" id="1.25.40.180:FF:000022">
    <property type="entry name" value="Translation initiation factor eIF-2B epsilon subunit"/>
    <property type="match status" value="1"/>
</dbReference>
<dbReference type="Pfam" id="PF00483">
    <property type="entry name" value="NTP_transferase"/>
    <property type="match status" value="1"/>
</dbReference>
<dbReference type="Pfam" id="PF02020">
    <property type="entry name" value="W2"/>
    <property type="match status" value="1"/>
</dbReference>
<reference evidence="10 11" key="1">
    <citation type="submission" date="2024-01" db="EMBL/GenBank/DDBJ databases">
        <title>The complete chloroplast genome sequence of Lithospermum erythrorhizon: insights into the phylogenetic relationship among Boraginaceae species and the maternal lineages of purple gromwells.</title>
        <authorList>
            <person name="Okada T."/>
            <person name="Watanabe K."/>
        </authorList>
    </citation>
    <scope>NUCLEOTIDE SEQUENCE [LARGE SCALE GENOMIC DNA]</scope>
</reference>
<dbReference type="EMBL" id="BAABME010006823">
    <property type="protein sequence ID" value="GAA0169376.1"/>
    <property type="molecule type" value="Genomic_DNA"/>
</dbReference>
<comment type="similarity">
    <text evidence="2">Belongs to the eIF-2B gamma/epsilon subunits family.</text>
</comment>
<evidence type="ECO:0000256" key="1">
    <source>
        <dbReference type="ARBA" id="ARBA00004514"/>
    </source>
</evidence>
<name>A0AAV3R1D4_LITER</name>
<evidence type="ECO:0000256" key="7">
    <source>
        <dbReference type="ARBA" id="ARBA00044345"/>
    </source>
</evidence>
<dbReference type="SMART" id="SM00515">
    <property type="entry name" value="eIF5C"/>
    <property type="match status" value="1"/>
</dbReference>
<feature type="domain" description="W2" evidence="9">
    <location>
        <begin position="562"/>
        <end position="737"/>
    </location>
</feature>
<dbReference type="Pfam" id="PF25084">
    <property type="entry name" value="LbH_EIF2B"/>
    <property type="match status" value="1"/>
</dbReference>
<evidence type="ECO:0000256" key="6">
    <source>
        <dbReference type="ARBA" id="ARBA00044144"/>
    </source>
</evidence>
<evidence type="ECO:0000256" key="3">
    <source>
        <dbReference type="ARBA" id="ARBA00022490"/>
    </source>
</evidence>
<keyword evidence="4 10" id="KW-0396">Initiation factor</keyword>
<dbReference type="GO" id="GO:0005085">
    <property type="term" value="F:guanyl-nucleotide exchange factor activity"/>
    <property type="evidence" value="ECO:0007669"/>
    <property type="project" value="InterPro"/>
</dbReference>
<comment type="subunit">
    <text evidence="8">Component of the translation initiation factor 2B (eIF2B) complex which is a heterodecamer of two sets of five different subunits: alpha, beta, gamma, delta and epsilon. Subunits alpha, beta and delta comprise a regulatory subcomplex and subunits epsilon and gamma comprise a catalytic subcomplex. Within the complex, the hexameric regulatory complex resides at the center, with the two heterodimeric catalytic subcomplexes bound on opposite sides.</text>
</comment>
<dbReference type="PANTHER" id="PTHR45887:SF1">
    <property type="entry name" value="TRANSLATION INITIATION FACTOR EIF-2B SUBUNIT EPSILON"/>
    <property type="match status" value="1"/>
</dbReference>
<sequence length="743" mass="84389">MGTKKSLVSRREGAEYDEEEVSHVPLKAILLADSFASNFRPITLERPKVLLPLVNVPMIDYTLAWLQSEDVEQVFVFCCAHSDQLISYLETSKWFTQPNFLVKIIKSTTALTVWDALRTINYENVIHEDFVLVSGDTVSNMPLSNVIKEHKDRRKKDSNVLMTMVIKQSKPSPVTHQSRFGTDELLMAIDPCTRQLFYYQENTTHSEEFISPDKAFLTDNHSMCVNNDKQVCYIDICSEEVLRLFDENFDYQHLRPDFVRDLVKGSLLDDIMSYKIFTYEIPSSYAARIDNFRSYDTISKDIIQRWTYPYVPDVQFHRNSATKHERCGIYRASDIDQSRSAEVGPFTVIGNGTKIGNTSKISNSVVGESCSIGSNVSIDGCYIWNNVTIEDGCQLKHAIVCDGVVLKSGSVLEPGVVLSIKVIIGRNVLVPAYSKVSLLQQPTKVDSDEELEYADSSSSITYNPSSSEKLDMVSKDLKTEMMESQLCTASEVGSDGAGFIWSIPEGSLEGEWRHSVAPIPPEKLSEISQRINAELYINQDRSIVPASGELEPDSISDVSDDTDSDKDMNAFFEKEVDLTFRRAVHENTDDDTVIFLLNQIRMPLLLHAEDCASALFYSMMKLALDTPHSSHNELLRNVSSVIKKWKNVLKTFMKTIDQQFEVILKFEEMCSESMKEYSRIFVEILHLLYEKDLILEDAVIRWAIEKEGADESDKVFVKKAEVFIQWLKEASEADDDEDEDDDD</sequence>
<comment type="subcellular location">
    <subcellularLocation>
        <location evidence="1">Cytoplasm</location>
        <location evidence="1">Cytosol</location>
    </subcellularLocation>
</comment>
<evidence type="ECO:0000256" key="8">
    <source>
        <dbReference type="ARBA" id="ARBA00046432"/>
    </source>
</evidence>
<dbReference type="GO" id="GO:0005851">
    <property type="term" value="C:eukaryotic translation initiation factor 2B complex"/>
    <property type="evidence" value="ECO:0007669"/>
    <property type="project" value="TreeGrafter"/>
</dbReference>
<dbReference type="GO" id="GO:0005829">
    <property type="term" value="C:cytosol"/>
    <property type="evidence" value="ECO:0007669"/>
    <property type="project" value="UniProtKB-SubCell"/>
</dbReference>
<keyword evidence="11" id="KW-1185">Reference proteome</keyword>
<dbReference type="Gene3D" id="1.25.40.180">
    <property type="match status" value="1"/>
</dbReference>
<keyword evidence="5" id="KW-0648">Protein biosynthesis</keyword>
<dbReference type="PROSITE" id="PS51363">
    <property type="entry name" value="W2"/>
    <property type="match status" value="1"/>
</dbReference>
<dbReference type="InterPro" id="IPR044123">
    <property type="entry name" value="W2_eIF2B_epsilon"/>
</dbReference>
<dbReference type="AlphaFoldDB" id="A0AAV3R1D4"/>
<dbReference type="SUPFAM" id="SSF48371">
    <property type="entry name" value="ARM repeat"/>
    <property type="match status" value="1"/>
</dbReference>
<evidence type="ECO:0000313" key="10">
    <source>
        <dbReference type="EMBL" id="GAA0169376.1"/>
    </source>
</evidence>
<dbReference type="GO" id="GO:0031369">
    <property type="term" value="F:translation initiation factor binding"/>
    <property type="evidence" value="ECO:0007669"/>
    <property type="project" value="InterPro"/>
</dbReference>
<dbReference type="InterPro" id="IPR056764">
    <property type="entry name" value="LbH_EIF2B3/5"/>
</dbReference>
<evidence type="ECO:0000256" key="4">
    <source>
        <dbReference type="ARBA" id="ARBA00022540"/>
    </source>
</evidence>
<comment type="caution">
    <text evidence="10">The sequence shown here is derived from an EMBL/GenBank/DDBJ whole genome shotgun (WGS) entry which is preliminary data.</text>
</comment>
<dbReference type="FunFam" id="2.160.10.10:FF:000029">
    <property type="entry name" value="Trimeric LpxA-like enzyme"/>
    <property type="match status" value="1"/>
</dbReference>
<evidence type="ECO:0000256" key="2">
    <source>
        <dbReference type="ARBA" id="ARBA00007878"/>
    </source>
</evidence>
<keyword evidence="3" id="KW-0963">Cytoplasm</keyword>
<dbReference type="Gene3D" id="2.160.10.10">
    <property type="entry name" value="Hexapeptide repeat proteins"/>
    <property type="match status" value="1"/>
</dbReference>
<dbReference type="InterPro" id="IPR029044">
    <property type="entry name" value="Nucleotide-diphossugar_trans"/>
</dbReference>
<dbReference type="InterPro" id="IPR035543">
    <property type="entry name" value="eIF-2B_epsilon_N"/>
</dbReference>
<dbReference type="InterPro" id="IPR016024">
    <property type="entry name" value="ARM-type_fold"/>
</dbReference>
<accession>A0AAV3R1D4</accession>
<dbReference type="CDD" id="cd05787">
    <property type="entry name" value="LbH_eIF2B_epsilon"/>
    <property type="match status" value="1"/>
</dbReference>
<gene>
    <name evidence="10" type="ORF">LIER_23879</name>
</gene>
<dbReference type="Gene3D" id="3.90.550.10">
    <property type="entry name" value="Spore Coat Polysaccharide Biosynthesis Protein SpsA, Chain A"/>
    <property type="match status" value="1"/>
</dbReference>
<dbReference type="SUPFAM" id="SSF51161">
    <property type="entry name" value="Trimeric LpxA-like enzymes"/>
    <property type="match status" value="1"/>
</dbReference>
<dbReference type="FunFam" id="3.90.550.10:FF:000106">
    <property type="entry name" value="Translation initiation factor eIF-2B subunit epsilon"/>
    <property type="match status" value="1"/>
</dbReference>